<feature type="domain" description="NodB homology" evidence="1">
    <location>
        <begin position="36"/>
        <end position="181"/>
    </location>
</feature>
<comment type="caution">
    <text evidence="2">The sequence shown here is derived from an EMBL/GenBank/DDBJ whole genome shotgun (WGS) entry which is preliminary data.</text>
</comment>
<accession>A0A074KU31</accession>
<dbReference type="RefSeq" id="WP_084166255.1">
    <property type="nucleotide sequence ID" value="NZ_JMIH01000024.1"/>
</dbReference>
<gene>
    <name evidence="2" type="ORF">EL17_16910</name>
</gene>
<reference evidence="2 3" key="1">
    <citation type="submission" date="2014-04" db="EMBL/GenBank/DDBJ databases">
        <title>Characterization and application of a salt tolerant electro-active bacterium.</title>
        <authorList>
            <person name="Yang L."/>
            <person name="Wei S."/>
            <person name="Tay Q.X.M."/>
        </authorList>
    </citation>
    <scope>NUCLEOTIDE SEQUENCE [LARGE SCALE GENOMIC DNA]</scope>
    <source>
        <strain evidence="2 3">LY1</strain>
    </source>
</reference>
<dbReference type="SUPFAM" id="SSF88713">
    <property type="entry name" value="Glycoside hydrolase/deacetylase"/>
    <property type="match status" value="1"/>
</dbReference>
<dbReference type="Proteomes" id="UP000027821">
    <property type="component" value="Unassembled WGS sequence"/>
</dbReference>
<dbReference type="Gene3D" id="3.20.20.370">
    <property type="entry name" value="Glycoside hydrolase/deacetylase"/>
    <property type="match status" value="1"/>
</dbReference>
<dbReference type="GO" id="GO:0005975">
    <property type="term" value="P:carbohydrate metabolic process"/>
    <property type="evidence" value="ECO:0007669"/>
    <property type="project" value="InterPro"/>
</dbReference>
<dbReference type="STRING" id="1048983.EL17_16910"/>
<protein>
    <recommendedName>
        <fullName evidence="1">NodB homology domain-containing protein</fullName>
    </recommendedName>
</protein>
<dbReference type="Pfam" id="PF01522">
    <property type="entry name" value="Polysacc_deac_1"/>
    <property type="match status" value="1"/>
</dbReference>
<proteinExistence type="predicted"/>
<keyword evidence="3" id="KW-1185">Reference proteome</keyword>
<dbReference type="InterPro" id="IPR002509">
    <property type="entry name" value="NODB_dom"/>
</dbReference>
<dbReference type="InterPro" id="IPR011330">
    <property type="entry name" value="Glyco_hydro/deAcase_b/a-brl"/>
</dbReference>
<dbReference type="eggNOG" id="COG0726">
    <property type="taxonomic scope" value="Bacteria"/>
</dbReference>
<dbReference type="OrthoDB" id="7836272at2"/>
<evidence type="ECO:0000313" key="3">
    <source>
        <dbReference type="Proteomes" id="UP000027821"/>
    </source>
</evidence>
<evidence type="ECO:0000313" key="2">
    <source>
        <dbReference type="EMBL" id="KEO72424.1"/>
    </source>
</evidence>
<sequence>MPHPPIFIISIDFELHWGRFDKADPLKPKNFYKTTQKVIPKILSVFEKYHIDATWAIVGMIMAKNKKEWKTYAPKIVPGYANSALSAYNWYENRSIHKKSLFAPGLVTQILNTPGQELGSHTFGHFYTMEKGQTLPDFMADLEAAKSISLKKFNILPISLVFPRNQYNASYLKSCKEAGFLVIRSNPKNWFWQNPEKETLLKKIFRTADTLFPVGKKTSFPHSHLTIQKDLPLEIPFSRLLRPKIQYPLLNNIRLNRIKSEMTEAAKTGEIYHLWWHPHNFGIHPKQNLADLQTILDHFITLKSTYGMISKNMAGMAKMIMNDQNIFASIHTYNK</sequence>
<organism evidence="2 3">
    <name type="scientific">Anditalea andensis</name>
    <dbReference type="NCBI Taxonomy" id="1048983"/>
    <lineage>
        <taxon>Bacteria</taxon>
        <taxon>Pseudomonadati</taxon>
        <taxon>Bacteroidota</taxon>
        <taxon>Cytophagia</taxon>
        <taxon>Cytophagales</taxon>
        <taxon>Cytophagaceae</taxon>
        <taxon>Anditalea</taxon>
    </lineage>
</organism>
<dbReference type="GO" id="GO:0016810">
    <property type="term" value="F:hydrolase activity, acting on carbon-nitrogen (but not peptide) bonds"/>
    <property type="evidence" value="ECO:0007669"/>
    <property type="project" value="InterPro"/>
</dbReference>
<dbReference type="AlphaFoldDB" id="A0A074KU31"/>
<dbReference type="EMBL" id="JMIH01000024">
    <property type="protein sequence ID" value="KEO72424.1"/>
    <property type="molecule type" value="Genomic_DNA"/>
</dbReference>
<evidence type="ECO:0000259" key="1">
    <source>
        <dbReference type="Pfam" id="PF01522"/>
    </source>
</evidence>
<name>A0A074KU31_9BACT</name>